<dbReference type="AlphaFoldDB" id="A0A2I0CNP2"/>
<proteinExistence type="predicted"/>
<dbReference type="InterPro" id="IPR055259">
    <property type="entry name" value="YkvP/CgeB_Glyco_trans-like"/>
</dbReference>
<evidence type="ECO:0000259" key="1">
    <source>
        <dbReference type="Pfam" id="PF13524"/>
    </source>
</evidence>
<dbReference type="Gene3D" id="3.40.50.2000">
    <property type="entry name" value="Glycogen Phosphorylase B"/>
    <property type="match status" value="1"/>
</dbReference>
<comment type="caution">
    <text evidence="2">The sequence shown here is derived from an EMBL/GenBank/DDBJ whole genome shotgun (WGS) entry which is preliminary data.</text>
</comment>
<reference evidence="3" key="1">
    <citation type="submission" date="2017-12" db="EMBL/GenBank/DDBJ databases">
        <authorList>
            <person name="Yu X.-Y."/>
        </authorList>
    </citation>
    <scope>NUCLEOTIDE SEQUENCE [LARGE SCALE GENOMIC DNA]</scope>
    <source>
        <strain evidence="3">ZYSR67-Z</strain>
    </source>
</reference>
<accession>A0A2I0CNP2</accession>
<organism evidence="2 3">
    <name type="scientific">Pseudomonas fluvialis</name>
    <dbReference type="NCBI Taxonomy" id="1793966"/>
    <lineage>
        <taxon>Bacteria</taxon>
        <taxon>Pseudomonadati</taxon>
        <taxon>Pseudomonadota</taxon>
        <taxon>Gammaproteobacteria</taxon>
        <taxon>Pseudomonadales</taxon>
        <taxon>Pseudomonadaceae</taxon>
        <taxon>Pseudomonas</taxon>
    </lineage>
</organism>
<feature type="domain" description="Spore protein YkvP/CgeB glycosyl transferase-like" evidence="1">
    <location>
        <begin position="186"/>
        <end position="291"/>
    </location>
</feature>
<name>A0A2I0CNP2_9PSED</name>
<dbReference type="Proteomes" id="UP000242861">
    <property type="component" value="Unassembled WGS sequence"/>
</dbReference>
<protein>
    <recommendedName>
        <fullName evidence="1">Spore protein YkvP/CgeB glycosyl transferase-like domain-containing protein</fullName>
    </recommendedName>
</protein>
<gene>
    <name evidence="2" type="ORF">CW360_11775</name>
</gene>
<dbReference type="EMBL" id="PIYS01000020">
    <property type="protein sequence ID" value="PKF70756.1"/>
    <property type="molecule type" value="Genomic_DNA"/>
</dbReference>
<dbReference type="SUPFAM" id="SSF53756">
    <property type="entry name" value="UDP-Glycosyltransferase/glycogen phosphorylase"/>
    <property type="match status" value="1"/>
</dbReference>
<dbReference type="RefSeq" id="WP_101193843.1">
    <property type="nucleotide sequence ID" value="NZ_PIYS01000020.1"/>
</dbReference>
<dbReference type="Pfam" id="PF13524">
    <property type="entry name" value="Glyco_trans_1_2"/>
    <property type="match status" value="1"/>
</dbReference>
<sequence length="320" mass="36449">MRVLVLTAEARVPDLSAVYQSLPRYLDIDLHVLGKAQQRQLRRYLAGLDLQSYQRILLDLPFKHMVAQATLLARLPGLLIYEEDACQNYLATSKWQGAFSRFYRQLPAARLVVTGASVAQRLRSEGFDALFMAKGYNPHLLFNEQQVRDIELGFIGRTASRDYAGRKALLDSLAALEPLQLLRTEPGAEYRHMLNRIRYFVSADVGLGEYMAKNFEAMACGCVLLAWRQGSEEEAIGLKHDEHLLLYSSLDELREHLARLRREPQLAERLARAGQAFVASQLSHEQLAERLAAVLQEPWPSLPVASRWQRFCSLFKPRRG</sequence>
<evidence type="ECO:0000313" key="2">
    <source>
        <dbReference type="EMBL" id="PKF70756.1"/>
    </source>
</evidence>
<evidence type="ECO:0000313" key="3">
    <source>
        <dbReference type="Proteomes" id="UP000242861"/>
    </source>
</evidence>